<evidence type="ECO:0000313" key="2">
    <source>
        <dbReference type="EMBL" id="SPP92233.1"/>
    </source>
</evidence>
<sequence>MIRSSARTAPRRSPLQLATISSIAVSFDLKFIGILRFKSGQILPVFPASPEVARRIGAHPRLDGRTDHGDYMEAAMTPA</sequence>
<evidence type="ECO:0000313" key="3">
    <source>
        <dbReference type="Proteomes" id="UP000246085"/>
    </source>
</evidence>
<dbReference type="KEGG" id="bvz:BRAD3257_1093"/>
<name>A0A2U3PSV5_9BRAD</name>
<dbReference type="AlphaFoldDB" id="A0A2U3PSV5"/>
<evidence type="ECO:0000256" key="1">
    <source>
        <dbReference type="SAM" id="MobiDB-lite"/>
    </source>
</evidence>
<dbReference type="EMBL" id="LS398110">
    <property type="protein sequence ID" value="SPP92233.1"/>
    <property type="molecule type" value="Genomic_DNA"/>
</dbReference>
<feature type="region of interest" description="Disordered" evidence="1">
    <location>
        <begin position="60"/>
        <end position="79"/>
    </location>
</feature>
<feature type="compositionally biased region" description="Basic and acidic residues" evidence="1">
    <location>
        <begin position="60"/>
        <end position="71"/>
    </location>
</feature>
<gene>
    <name evidence="2" type="ORF">BRAD3257_1093</name>
</gene>
<proteinExistence type="predicted"/>
<protein>
    <submittedName>
        <fullName evidence="2">Uncharacterized protein</fullName>
    </submittedName>
</protein>
<organism evidence="2 3">
    <name type="scientific">Bradyrhizobium vignae</name>
    <dbReference type="NCBI Taxonomy" id="1549949"/>
    <lineage>
        <taxon>Bacteria</taxon>
        <taxon>Pseudomonadati</taxon>
        <taxon>Pseudomonadota</taxon>
        <taxon>Alphaproteobacteria</taxon>
        <taxon>Hyphomicrobiales</taxon>
        <taxon>Nitrobacteraceae</taxon>
        <taxon>Bradyrhizobium</taxon>
    </lineage>
</organism>
<accession>A0A2U3PSV5</accession>
<reference evidence="2 3" key="1">
    <citation type="submission" date="2018-03" db="EMBL/GenBank/DDBJ databases">
        <authorList>
            <person name="Gully D."/>
        </authorList>
    </citation>
    <scope>NUCLEOTIDE SEQUENCE [LARGE SCALE GENOMIC DNA]</scope>
    <source>
        <strain evidence="2">ORS3257</strain>
    </source>
</reference>
<dbReference type="Proteomes" id="UP000246085">
    <property type="component" value="Chromosome BRAD3257"/>
</dbReference>